<keyword evidence="6 8" id="KW-1133">Transmembrane helix</keyword>
<dbReference type="NCBIfam" id="TIGR00688">
    <property type="entry name" value="rarD"/>
    <property type="match status" value="1"/>
</dbReference>
<evidence type="ECO:0000313" key="14">
    <source>
        <dbReference type="Proteomes" id="UP000572988"/>
    </source>
</evidence>
<dbReference type="EMBL" id="LR962863">
    <property type="protein sequence ID" value="CAD7359755.1"/>
    <property type="molecule type" value="Genomic_DNA"/>
</dbReference>
<organism evidence="12">
    <name type="scientific">Staphylococcus schleiferi</name>
    <dbReference type="NCBI Taxonomy" id="1295"/>
    <lineage>
        <taxon>Bacteria</taxon>
        <taxon>Bacillati</taxon>
        <taxon>Bacillota</taxon>
        <taxon>Bacilli</taxon>
        <taxon>Bacillales</taxon>
        <taxon>Staphylococcaceae</taxon>
        <taxon>Staphylococcus</taxon>
    </lineage>
</organism>
<keyword evidence="5 8" id="KW-0812">Transmembrane</keyword>
<evidence type="ECO:0000259" key="9">
    <source>
        <dbReference type="Pfam" id="PF00892"/>
    </source>
</evidence>
<evidence type="ECO:0000256" key="6">
    <source>
        <dbReference type="ARBA" id="ARBA00022989"/>
    </source>
</evidence>
<evidence type="ECO:0000256" key="5">
    <source>
        <dbReference type="ARBA" id="ARBA00022692"/>
    </source>
</evidence>
<dbReference type="Pfam" id="PF00892">
    <property type="entry name" value="EamA"/>
    <property type="match status" value="1"/>
</dbReference>
<dbReference type="GeneID" id="93790103"/>
<evidence type="ECO:0000313" key="11">
    <source>
        <dbReference type="EMBL" id="NHA33667.1"/>
    </source>
</evidence>
<dbReference type="AlphaFoldDB" id="A0A7Z7VX63"/>
<dbReference type="SUPFAM" id="SSF103481">
    <property type="entry name" value="Multidrug resistance efflux transporter EmrE"/>
    <property type="match status" value="2"/>
</dbReference>
<dbReference type="InterPro" id="IPR000620">
    <property type="entry name" value="EamA_dom"/>
</dbReference>
<evidence type="ECO:0000256" key="4">
    <source>
        <dbReference type="ARBA" id="ARBA00022475"/>
    </source>
</evidence>
<dbReference type="InterPro" id="IPR004626">
    <property type="entry name" value="RarD"/>
</dbReference>
<feature type="transmembrane region" description="Helical" evidence="8">
    <location>
        <begin position="215"/>
        <end position="233"/>
    </location>
</feature>
<comment type="subcellular location">
    <subcellularLocation>
        <location evidence="1">Cell membrane</location>
        <topology evidence="1">Multi-pass membrane protein</topology>
    </subcellularLocation>
</comment>
<dbReference type="EMBL" id="POVK01000009">
    <property type="protein sequence ID" value="NHA33667.1"/>
    <property type="molecule type" value="Genomic_DNA"/>
</dbReference>
<dbReference type="Proteomes" id="UP000572988">
    <property type="component" value="Unassembled WGS sequence"/>
</dbReference>
<gene>
    <name evidence="12" type="primary">rarD_1</name>
    <name evidence="11" type="synonym">rarD</name>
    <name evidence="11" type="ORF">C1O36_03865</name>
    <name evidence="12" type="ORF">NCTC12218_01416</name>
</gene>
<dbReference type="Proteomes" id="UP000264146">
    <property type="component" value="Chromosome"/>
</dbReference>
<accession>A0A7Z7VX63</accession>
<feature type="transmembrane region" description="Helical" evidence="8">
    <location>
        <begin position="133"/>
        <end position="150"/>
    </location>
</feature>
<feature type="transmembrane region" description="Helical" evidence="8">
    <location>
        <begin position="109"/>
        <end position="126"/>
    </location>
</feature>
<evidence type="ECO:0000256" key="8">
    <source>
        <dbReference type="SAM" id="Phobius"/>
    </source>
</evidence>
<evidence type="ECO:0000256" key="7">
    <source>
        <dbReference type="ARBA" id="ARBA00023136"/>
    </source>
</evidence>
<feature type="transmembrane region" description="Helical" evidence="8">
    <location>
        <begin position="40"/>
        <end position="58"/>
    </location>
</feature>
<dbReference type="InterPro" id="IPR037185">
    <property type="entry name" value="EmrE-like"/>
</dbReference>
<keyword evidence="4" id="KW-1003">Cell membrane</keyword>
<evidence type="ECO:0000313" key="13">
    <source>
        <dbReference type="Proteomes" id="UP000264146"/>
    </source>
</evidence>
<reference evidence="10 13" key="3">
    <citation type="submission" date="2020-11" db="EMBL/GenBank/DDBJ databases">
        <authorList>
            <consortium name="Pathogen Informatics"/>
        </authorList>
    </citation>
    <scope>NUCLEOTIDE SEQUENCE [LARGE SCALE GENOMIC DNA]</scope>
    <source>
        <strain evidence="10 13">NCTC12218</strain>
    </source>
</reference>
<dbReference type="PANTHER" id="PTHR22911">
    <property type="entry name" value="ACYL-MALONYL CONDENSING ENZYME-RELATED"/>
    <property type="match status" value="1"/>
</dbReference>
<keyword evidence="14" id="KW-1185">Reference proteome</keyword>
<evidence type="ECO:0000256" key="1">
    <source>
        <dbReference type="ARBA" id="ARBA00004651"/>
    </source>
</evidence>
<dbReference type="GO" id="GO:0005886">
    <property type="term" value="C:plasma membrane"/>
    <property type="evidence" value="ECO:0007669"/>
    <property type="project" value="UniProtKB-SubCell"/>
</dbReference>
<name>A0A7Z7VX63_STASC</name>
<feature type="domain" description="EamA" evidence="9">
    <location>
        <begin position="9"/>
        <end position="149"/>
    </location>
</feature>
<reference evidence="12" key="2">
    <citation type="submission" date="2018-06" db="EMBL/GenBank/DDBJ databases">
        <authorList>
            <consortium name="Pathogen Informatics"/>
            <person name="Doyle S."/>
        </authorList>
    </citation>
    <scope>NUCLEOTIDE SEQUENCE [LARGE SCALE GENOMIC DNA]</scope>
    <source>
        <strain evidence="12">NCTC12218</strain>
    </source>
</reference>
<keyword evidence="7 8" id="KW-0472">Membrane</keyword>
<dbReference type="EMBL" id="UHEF01000001">
    <property type="protein sequence ID" value="SUM88914.1"/>
    <property type="molecule type" value="Genomic_DNA"/>
</dbReference>
<sequence>MYQDQAFKRGIFYSVISYVMWGTLPLYWTLIRGIDATETLMFRIVLSLIFMVILIPLIGQQKQVYQDFSNLIAKPLKLFIIILAGYVVAVNWGTFIFAVNSGYVLQTSLGYYINPLVSILLAMIFFKERFNRLEWLAILFAAIGVVYMTIKVGEFPVISLLLAFSFGIYGLLKKLVPMPAVSSITIESLATAPMALIYLIYLGQTSGLSVGINMSSFWLLFSGAVTAIPLLAFSEGAIRIPLSLMGFIQYIGPTLIFILGIFVFKEPFNMDQFITFCFIWTGILIYVISQLLKMKRRPKPLEFQE</sequence>
<feature type="transmembrane region" description="Helical" evidence="8">
    <location>
        <begin position="240"/>
        <end position="264"/>
    </location>
</feature>
<evidence type="ECO:0000256" key="3">
    <source>
        <dbReference type="ARBA" id="ARBA00022448"/>
    </source>
</evidence>
<dbReference type="PANTHER" id="PTHR22911:SF137">
    <property type="entry name" value="SOLUTE CARRIER FAMILY 35 MEMBER G2-RELATED"/>
    <property type="match status" value="1"/>
</dbReference>
<evidence type="ECO:0000256" key="2">
    <source>
        <dbReference type="ARBA" id="ARBA00007362"/>
    </source>
</evidence>
<evidence type="ECO:0000313" key="10">
    <source>
        <dbReference type="EMBL" id="CAD7359755.1"/>
    </source>
</evidence>
<feature type="transmembrane region" description="Helical" evidence="8">
    <location>
        <begin position="156"/>
        <end position="172"/>
    </location>
</feature>
<feature type="transmembrane region" description="Helical" evidence="8">
    <location>
        <begin position="270"/>
        <end position="289"/>
    </location>
</feature>
<comment type="similarity">
    <text evidence="2">Belongs to the EamA transporter family.</text>
</comment>
<feature type="transmembrane region" description="Helical" evidence="8">
    <location>
        <begin position="78"/>
        <end position="103"/>
    </location>
</feature>
<reference evidence="11 14" key="1">
    <citation type="submission" date="2018-01" db="EMBL/GenBank/DDBJ databases">
        <title>Complete genome sequence of Staphylococcus Scheliferi isolated from human.</title>
        <authorList>
            <person name="Abouelkhair M.A."/>
            <person name="Bemis D.A."/>
            <person name="Kania S.A."/>
        </authorList>
    </citation>
    <scope>NUCLEOTIDE SEQUENCE [LARGE SCALE GENOMIC DNA]</scope>
    <source>
        <strain evidence="11 14">ATCC 43808</strain>
    </source>
</reference>
<protein>
    <submittedName>
        <fullName evidence="12">Chloramphenicol-sensitive protein RarD</fullName>
    </submittedName>
    <submittedName>
        <fullName evidence="11">EamA family transporter RarD</fullName>
    </submittedName>
</protein>
<evidence type="ECO:0000313" key="12">
    <source>
        <dbReference type="EMBL" id="SUM88914.1"/>
    </source>
</evidence>
<feature type="transmembrane region" description="Helical" evidence="8">
    <location>
        <begin position="184"/>
        <end position="203"/>
    </location>
</feature>
<keyword evidence="3" id="KW-0813">Transport</keyword>
<proteinExistence type="inferred from homology"/>
<feature type="transmembrane region" description="Helical" evidence="8">
    <location>
        <begin position="12"/>
        <end position="34"/>
    </location>
</feature>
<dbReference type="RefSeq" id="WP_016425084.1">
    <property type="nucleotide sequence ID" value="NZ_CABKRV010000001.1"/>
</dbReference>